<keyword evidence="3" id="KW-1185">Reference proteome</keyword>
<reference evidence="2" key="1">
    <citation type="submission" date="2012-02" db="EMBL/GenBank/DDBJ databases">
        <title>The complete genome of Solitalea canadensis DSM 3403.</title>
        <authorList>
            <consortium name="US DOE Joint Genome Institute (JGI-PGF)"/>
            <person name="Lucas S."/>
            <person name="Copeland A."/>
            <person name="Lapidus A."/>
            <person name="Glavina del Rio T."/>
            <person name="Dalin E."/>
            <person name="Tice H."/>
            <person name="Bruce D."/>
            <person name="Goodwin L."/>
            <person name="Pitluck S."/>
            <person name="Peters L."/>
            <person name="Ovchinnikova G."/>
            <person name="Lu M."/>
            <person name="Kyrpides N."/>
            <person name="Mavromatis K."/>
            <person name="Ivanova N."/>
            <person name="Brettin T."/>
            <person name="Detter J.C."/>
            <person name="Han C."/>
            <person name="Larimer F."/>
            <person name="Land M."/>
            <person name="Hauser L."/>
            <person name="Markowitz V."/>
            <person name="Cheng J.-F."/>
            <person name="Hugenholtz P."/>
            <person name="Woyke T."/>
            <person name="Wu D."/>
            <person name="Spring S."/>
            <person name="Schroeder M."/>
            <person name="Kopitz M."/>
            <person name="Brambilla E."/>
            <person name="Klenk H.-P."/>
            <person name="Eisen J.A."/>
        </authorList>
    </citation>
    <scope>NUCLEOTIDE SEQUENCE</scope>
    <source>
        <strain evidence="2">DSM 3403</strain>
    </source>
</reference>
<sequence length="670" mass="73887">MKRIILLFITAFIAFNANAQWTDDIVNSTPIFTGYSNQSSPVVYTFPDGTTYISCLSFENDGGQVTQRYYLKKFSATGLPQWPGNGMIVCDKPSLSFSDNYSMEGLSDGNMLLFTKDLRKQRVFKYSETAIQPLNDVFIYKVSPDQTSVWDSEGIQLNNSRDKVGCVLPSFVVLDNGSVLATWSETLYDGAKNPSAFVFKKVSTKEGTILATDSIKPANTDTTYLKMNTITTVGGSTITSYFANTGGNVPRMLGIIGHDENLKRTFNSVVYAKTGVPNAGDMKMVADDEGGVYVLFAYVTRASKSAIKVQHFNNKGIASYSEPLFVANDTVHYEYSNPTGYFNKQKRCLTVFYASLENVKKTETIDVQEFNKSGFVTDVVGKTVMNYPVETGLVCNKAILLENGHSLLIYQTLDVNSKIRAVRFDMNYGEVWRKIVANYHPDLGKTSVKTGLTVGDIAGNQVVMAWRDERISTIFSGDVYAQNLQIDGFIGNKGVLEVIPGRLILTVGDTLHLKSILQPEGISLNATYKSNYPNLVSVDQYGAVKANAYGEAVITVSAFNGAQSIQIPVQILDTPYDNEGIHVFNGFSPNNDGSNDVFYIQNIDRFPGNKLTVLDAGGQIHYEVVDYNNSWNGIATVGPYKGNLLPSGTYYYVLELPNGSKKKGYVIIKY</sequence>
<dbReference type="RefSeq" id="WP_014680883.1">
    <property type="nucleotide sequence ID" value="NC_017770.1"/>
</dbReference>
<dbReference type="STRING" id="929556.Solca_2622"/>
<gene>
    <name evidence="2" type="ordered locus">Solca_2622</name>
</gene>
<accession>H8KUV6</accession>
<feature type="signal peptide" evidence="1">
    <location>
        <begin position="1"/>
        <end position="19"/>
    </location>
</feature>
<proteinExistence type="predicted"/>
<protein>
    <submittedName>
        <fullName evidence="2">Ig-like domain-containing protein</fullName>
    </submittedName>
</protein>
<dbReference type="InterPro" id="IPR026341">
    <property type="entry name" value="T9SS_type_B"/>
</dbReference>
<dbReference type="SUPFAM" id="SSF49373">
    <property type="entry name" value="Invasin/intimin cell-adhesion fragments"/>
    <property type="match status" value="1"/>
</dbReference>
<dbReference type="NCBIfam" id="TIGR04131">
    <property type="entry name" value="Bac_Flav_CTERM"/>
    <property type="match status" value="1"/>
</dbReference>
<dbReference type="EMBL" id="CP003349">
    <property type="protein sequence ID" value="AFD07656.1"/>
    <property type="molecule type" value="Genomic_DNA"/>
</dbReference>
<dbReference type="OrthoDB" id="9765926at2"/>
<evidence type="ECO:0000313" key="3">
    <source>
        <dbReference type="Proteomes" id="UP000007590"/>
    </source>
</evidence>
<feature type="chain" id="PRO_5003613920" evidence="1">
    <location>
        <begin position="20"/>
        <end position="670"/>
    </location>
</feature>
<dbReference type="eggNOG" id="COG5492">
    <property type="taxonomic scope" value="Bacteria"/>
</dbReference>
<dbReference type="HOGENOM" id="CLU_409876_0_0_10"/>
<dbReference type="AlphaFoldDB" id="H8KUV6"/>
<dbReference type="Pfam" id="PF13585">
    <property type="entry name" value="CHU_C"/>
    <property type="match status" value="1"/>
</dbReference>
<name>H8KUV6_SOLCM</name>
<dbReference type="InterPro" id="IPR008964">
    <property type="entry name" value="Invasin/intimin_cell_adhesion"/>
</dbReference>
<dbReference type="Gene3D" id="2.60.40.1080">
    <property type="match status" value="1"/>
</dbReference>
<organism evidence="2 3">
    <name type="scientific">Solitalea canadensis (strain ATCC 29591 / DSM 3403 / JCM 21819 / LMG 8368 / NBRC 15130 / NCIMB 12057 / USAM 9D)</name>
    <name type="common">Flexibacter canadensis</name>
    <dbReference type="NCBI Taxonomy" id="929556"/>
    <lineage>
        <taxon>Bacteria</taxon>
        <taxon>Pseudomonadati</taxon>
        <taxon>Bacteroidota</taxon>
        <taxon>Sphingobacteriia</taxon>
        <taxon>Sphingobacteriales</taxon>
        <taxon>Sphingobacteriaceae</taxon>
        <taxon>Solitalea</taxon>
    </lineage>
</organism>
<dbReference type="Proteomes" id="UP000007590">
    <property type="component" value="Chromosome"/>
</dbReference>
<keyword evidence="1" id="KW-0732">Signal</keyword>
<evidence type="ECO:0000256" key="1">
    <source>
        <dbReference type="SAM" id="SignalP"/>
    </source>
</evidence>
<dbReference type="KEGG" id="scn:Solca_2622"/>
<evidence type="ECO:0000313" key="2">
    <source>
        <dbReference type="EMBL" id="AFD07656.1"/>
    </source>
</evidence>